<evidence type="ECO:0000313" key="3">
    <source>
        <dbReference type="Proteomes" id="UP000287144"/>
    </source>
</evidence>
<organism evidence="2 3">
    <name type="scientific">Fusarium oligoseptatum</name>
    <dbReference type="NCBI Taxonomy" id="2604345"/>
    <lineage>
        <taxon>Eukaryota</taxon>
        <taxon>Fungi</taxon>
        <taxon>Dikarya</taxon>
        <taxon>Ascomycota</taxon>
        <taxon>Pezizomycotina</taxon>
        <taxon>Sordariomycetes</taxon>
        <taxon>Hypocreomycetidae</taxon>
        <taxon>Hypocreales</taxon>
        <taxon>Nectriaceae</taxon>
        <taxon>Fusarium</taxon>
        <taxon>Fusarium solani species complex</taxon>
    </lineage>
</organism>
<dbReference type="AlphaFoldDB" id="A0A428RRF3"/>
<name>A0A428RRF3_9HYPO</name>
<evidence type="ECO:0000313" key="2">
    <source>
        <dbReference type="EMBL" id="RSL80166.1"/>
    </source>
</evidence>
<evidence type="ECO:0000256" key="1">
    <source>
        <dbReference type="SAM" id="SignalP"/>
    </source>
</evidence>
<reference evidence="2 3" key="1">
    <citation type="submission" date="2017-06" db="EMBL/GenBank/DDBJ databases">
        <title>Comparative genomic analysis of Ambrosia Fusariam Clade fungi.</title>
        <authorList>
            <person name="Stajich J.E."/>
            <person name="Carrillo J."/>
            <person name="Kijimoto T."/>
            <person name="Eskalen A."/>
            <person name="O'Donnell K."/>
            <person name="Kasson M."/>
        </authorList>
    </citation>
    <scope>NUCLEOTIDE SEQUENCE [LARGE SCALE GENOMIC DNA]</scope>
    <source>
        <strain evidence="2 3">NRRL62579</strain>
    </source>
</reference>
<gene>
    <name evidence="2" type="ORF">CEP52_017430</name>
</gene>
<keyword evidence="1" id="KW-0732">Signal</keyword>
<accession>A0A428RRF3</accession>
<comment type="caution">
    <text evidence="2">The sequence shown here is derived from an EMBL/GenBank/DDBJ whole genome shotgun (WGS) entry which is preliminary data.</text>
</comment>
<sequence length="118" mass="12501">MKLQNGAFLLVVGLLPGSLGLDAPIEGYGVAVPEWEIEVTPGGPAAVLNGTIEEIHEELLQLNPSWDEEYMSNSTDTAGVLRSEMVTLICLAGPTLEGLNIHAVVDGRNATLTLFEGE</sequence>
<feature type="chain" id="PRO_5019148784" evidence="1">
    <location>
        <begin position="21"/>
        <end position="118"/>
    </location>
</feature>
<protein>
    <submittedName>
        <fullName evidence="2">Uncharacterized protein</fullName>
    </submittedName>
</protein>
<dbReference type="Proteomes" id="UP000287144">
    <property type="component" value="Unassembled WGS sequence"/>
</dbReference>
<keyword evidence="3" id="KW-1185">Reference proteome</keyword>
<dbReference type="EMBL" id="NKCK01000551">
    <property type="protein sequence ID" value="RSL80166.1"/>
    <property type="molecule type" value="Genomic_DNA"/>
</dbReference>
<feature type="signal peptide" evidence="1">
    <location>
        <begin position="1"/>
        <end position="20"/>
    </location>
</feature>
<proteinExistence type="predicted"/>